<dbReference type="EMBL" id="CP038908">
    <property type="protein sequence ID" value="QGO05420.1"/>
    <property type="molecule type" value="Genomic_DNA"/>
</dbReference>
<sequence length="271" mass="30836">MSTEEKSAKLNIEVIIEQLLDQVHGDSWLSEQSVDQLTAYIIEEAYELVTAVSTKNSLFIKDELADVLYQVLLQAHHQAISLGEVIRHLEKKLKQRHAHVFNNIDGQAGQVKTQFRLNHPEQSWLEIKNQEKQQAPMQLLDHVADCLPGLQKALKMQRIAAKVGFDWPDVSGVVDKLYEEIDELVNAVKVGDQVLVHDEMADVLFSSVNVARVLNIDPEVALQQACCKFRQRFNYIENELKKAKLSLNEASLEKMDELWCEAKLTLKPDGQ</sequence>
<proteinExistence type="predicted"/>
<dbReference type="EC" id="3.6.1.8" evidence="1"/>
<dbReference type="NCBIfam" id="TIGR00444">
    <property type="entry name" value="mazG"/>
    <property type="match status" value="1"/>
</dbReference>
<dbReference type="InterPro" id="IPR011551">
    <property type="entry name" value="NTP_PyrPHydrolase_MazG"/>
</dbReference>
<dbReference type="CDD" id="cd11529">
    <property type="entry name" value="NTP-PPase_MazG_Cterm"/>
    <property type="match status" value="1"/>
</dbReference>
<dbReference type="InterPro" id="IPR048011">
    <property type="entry name" value="NTP-PPase_MazG-like_C"/>
</dbReference>
<keyword evidence="2" id="KW-1185">Reference proteome</keyword>
<evidence type="ECO:0000313" key="1">
    <source>
        <dbReference type="EMBL" id="QGO05420.1"/>
    </source>
</evidence>
<dbReference type="RefSeq" id="WP_016211478.1">
    <property type="nucleotide sequence ID" value="NZ_CP012413.1"/>
</dbReference>
<dbReference type="GeneID" id="66740493"/>
<dbReference type="PANTHER" id="PTHR30522">
    <property type="entry name" value="NUCLEOSIDE TRIPHOSPHATE PYROPHOSPHOHYDROLASE"/>
    <property type="match status" value="1"/>
</dbReference>
<dbReference type="GO" id="GO:0046061">
    <property type="term" value="P:dATP catabolic process"/>
    <property type="evidence" value="ECO:0007669"/>
    <property type="project" value="TreeGrafter"/>
</dbReference>
<dbReference type="GO" id="GO:0046076">
    <property type="term" value="P:dTTP catabolic process"/>
    <property type="evidence" value="ECO:0007669"/>
    <property type="project" value="TreeGrafter"/>
</dbReference>
<dbReference type="AlphaFoldDB" id="A0A9Q6Q0T7"/>
<evidence type="ECO:0000313" key="2">
    <source>
        <dbReference type="Proteomes" id="UP000422232"/>
    </source>
</evidence>
<organism evidence="1 2">
    <name type="scientific">Piscirickettsia salmonis</name>
    <dbReference type="NCBI Taxonomy" id="1238"/>
    <lineage>
        <taxon>Bacteria</taxon>
        <taxon>Pseudomonadati</taxon>
        <taxon>Pseudomonadota</taxon>
        <taxon>Gammaproteobacteria</taxon>
        <taxon>Thiotrichales</taxon>
        <taxon>Piscirickettsiaceae</taxon>
        <taxon>Piscirickettsia</taxon>
    </lineage>
</organism>
<dbReference type="GO" id="GO:0047693">
    <property type="term" value="F:ATP diphosphatase activity"/>
    <property type="evidence" value="ECO:0007669"/>
    <property type="project" value="UniProtKB-EC"/>
</dbReference>
<dbReference type="FunFam" id="1.10.287.1080:FF:000003">
    <property type="entry name" value="Nucleoside triphosphate pyrophosphohydrolase"/>
    <property type="match status" value="1"/>
</dbReference>
<dbReference type="InterPro" id="IPR004518">
    <property type="entry name" value="MazG-like_dom"/>
</dbReference>
<dbReference type="Proteomes" id="UP000422232">
    <property type="component" value="Chromosome"/>
</dbReference>
<dbReference type="Pfam" id="PF03819">
    <property type="entry name" value="MazG"/>
    <property type="match status" value="2"/>
</dbReference>
<dbReference type="PANTHER" id="PTHR30522:SF0">
    <property type="entry name" value="NUCLEOSIDE TRIPHOSPHATE PYROPHOSPHOHYDROLASE"/>
    <property type="match status" value="1"/>
</dbReference>
<dbReference type="Gene3D" id="1.10.287.1080">
    <property type="entry name" value="MazG-like"/>
    <property type="match status" value="2"/>
</dbReference>
<keyword evidence="1" id="KW-0378">Hydrolase</keyword>
<dbReference type="GO" id="GO:0046081">
    <property type="term" value="P:dUTP catabolic process"/>
    <property type="evidence" value="ECO:0007669"/>
    <property type="project" value="TreeGrafter"/>
</dbReference>
<reference evidence="1 2" key="1">
    <citation type="submission" date="2019-04" db="EMBL/GenBank/DDBJ databases">
        <title>Complete genome sequencing of Piscirickettsia salmonis strain Psal-009.</title>
        <authorList>
            <person name="Schober I."/>
            <person name="Bunk B."/>
            <person name="Sproer C."/>
            <person name="Carril G.P."/>
            <person name="Riedel T."/>
            <person name="Flores-Herrera P.A."/>
            <person name="Nourdin-Galindo G."/>
            <person name="Marshall S.H."/>
            <person name="Overmann J."/>
        </authorList>
    </citation>
    <scope>NUCLEOTIDE SEQUENCE [LARGE SCALE GENOMIC DNA]</scope>
    <source>
        <strain evidence="1 2">Psal-009</strain>
    </source>
</reference>
<dbReference type="GO" id="GO:0046052">
    <property type="term" value="P:UTP catabolic process"/>
    <property type="evidence" value="ECO:0007669"/>
    <property type="project" value="TreeGrafter"/>
</dbReference>
<accession>A0A9Q6Q0T7</accession>
<dbReference type="GO" id="GO:0006203">
    <property type="term" value="P:dGTP catabolic process"/>
    <property type="evidence" value="ECO:0007669"/>
    <property type="project" value="TreeGrafter"/>
</dbReference>
<dbReference type="GO" id="GO:0046047">
    <property type="term" value="P:TTP catabolic process"/>
    <property type="evidence" value="ECO:0007669"/>
    <property type="project" value="TreeGrafter"/>
</dbReference>
<dbReference type="SUPFAM" id="SSF101386">
    <property type="entry name" value="all-alpha NTP pyrophosphatases"/>
    <property type="match status" value="2"/>
</dbReference>
<name>A0A9Q6Q0T7_PISSA</name>
<dbReference type="NCBIfam" id="NF007113">
    <property type="entry name" value="PRK09562.1"/>
    <property type="match status" value="1"/>
</dbReference>
<protein>
    <submittedName>
        <fullName evidence="1">Nucleoside triphosphate pyrophosphohydrolase</fullName>
        <ecNumber evidence="1">3.6.1.8</ecNumber>
    </submittedName>
</protein>
<gene>
    <name evidence="1" type="primary">mazG</name>
    <name evidence="1" type="ORF">Psal009_01309</name>
</gene>